<evidence type="ECO:0000313" key="9">
    <source>
        <dbReference type="EMBL" id="RHJ84630.1"/>
    </source>
</evidence>
<keyword evidence="5 7" id="KW-1133">Transmembrane helix</keyword>
<evidence type="ECO:0000259" key="8">
    <source>
        <dbReference type="PROSITE" id="PS50928"/>
    </source>
</evidence>
<dbReference type="STRING" id="1776384.GCA_900086585_01376"/>
<evidence type="ECO:0000256" key="4">
    <source>
        <dbReference type="ARBA" id="ARBA00022692"/>
    </source>
</evidence>
<dbReference type="GeneID" id="83003756"/>
<dbReference type="PANTHER" id="PTHR43163">
    <property type="entry name" value="DIPEPTIDE TRANSPORT SYSTEM PERMEASE PROTEIN DPPB-RELATED"/>
    <property type="match status" value="1"/>
</dbReference>
<feature type="transmembrane region" description="Helical" evidence="7">
    <location>
        <begin position="132"/>
        <end position="152"/>
    </location>
</feature>
<dbReference type="Proteomes" id="UP000284841">
    <property type="component" value="Unassembled WGS sequence"/>
</dbReference>
<name>A0A415DW13_9FIRM</name>
<keyword evidence="3" id="KW-1003">Cell membrane</keyword>
<keyword evidence="6 7" id="KW-0472">Membrane</keyword>
<feature type="transmembrane region" description="Helical" evidence="7">
    <location>
        <begin position="9"/>
        <end position="30"/>
    </location>
</feature>
<keyword evidence="2 7" id="KW-0813">Transport</keyword>
<dbReference type="InterPro" id="IPR000515">
    <property type="entry name" value="MetI-like"/>
</dbReference>
<evidence type="ECO:0000313" key="10">
    <source>
        <dbReference type="Proteomes" id="UP000284841"/>
    </source>
</evidence>
<protein>
    <submittedName>
        <fullName evidence="9">ABC transporter permease</fullName>
    </submittedName>
</protein>
<feature type="transmembrane region" description="Helical" evidence="7">
    <location>
        <begin position="226"/>
        <end position="251"/>
    </location>
</feature>
<dbReference type="EMBL" id="QRMS01000006">
    <property type="protein sequence ID" value="RHJ84630.1"/>
    <property type="molecule type" value="Genomic_DNA"/>
</dbReference>
<evidence type="ECO:0000256" key="7">
    <source>
        <dbReference type="RuleBase" id="RU363032"/>
    </source>
</evidence>
<dbReference type="InterPro" id="IPR035906">
    <property type="entry name" value="MetI-like_sf"/>
</dbReference>
<dbReference type="InterPro" id="IPR045621">
    <property type="entry name" value="BPD_transp_1_N"/>
</dbReference>
<feature type="transmembrane region" description="Helical" evidence="7">
    <location>
        <begin position="99"/>
        <end position="120"/>
    </location>
</feature>
<dbReference type="Pfam" id="PF00528">
    <property type="entry name" value="BPD_transp_1"/>
    <property type="match status" value="1"/>
</dbReference>
<dbReference type="AlphaFoldDB" id="A0A415DW13"/>
<proteinExistence type="inferred from homology"/>
<evidence type="ECO:0000256" key="5">
    <source>
        <dbReference type="ARBA" id="ARBA00022989"/>
    </source>
</evidence>
<evidence type="ECO:0000256" key="1">
    <source>
        <dbReference type="ARBA" id="ARBA00004651"/>
    </source>
</evidence>
<organism evidence="9 10">
    <name type="scientific">Emergencia timonensis</name>
    <dbReference type="NCBI Taxonomy" id="1776384"/>
    <lineage>
        <taxon>Bacteria</taxon>
        <taxon>Bacillati</taxon>
        <taxon>Bacillota</taxon>
        <taxon>Clostridia</taxon>
        <taxon>Peptostreptococcales</taxon>
        <taxon>Anaerovoracaceae</taxon>
        <taxon>Emergencia</taxon>
    </lineage>
</organism>
<feature type="domain" description="ABC transmembrane type-1" evidence="8">
    <location>
        <begin position="93"/>
        <end position="294"/>
    </location>
</feature>
<evidence type="ECO:0000256" key="2">
    <source>
        <dbReference type="ARBA" id="ARBA00022448"/>
    </source>
</evidence>
<accession>A0A415DW13</accession>
<dbReference type="PROSITE" id="PS50928">
    <property type="entry name" value="ABC_TM1"/>
    <property type="match status" value="1"/>
</dbReference>
<evidence type="ECO:0000256" key="6">
    <source>
        <dbReference type="ARBA" id="ARBA00023136"/>
    </source>
</evidence>
<feature type="transmembrane region" description="Helical" evidence="7">
    <location>
        <begin position="271"/>
        <end position="297"/>
    </location>
</feature>
<comment type="subcellular location">
    <subcellularLocation>
        <location evidence="1 7">Cell membrane</location>
        <topology evidence="1 7">Multi-pass membrane protein</topology>
    </subcellularLocation>
</comment>
<dbReference type="Gene3D" id="1.10.3720.10">
    <property type="entry name" value="MetI-like"/>
    <property type="match status" value="1"/>
</dbReference>
<keyword evidence="10" id="KW-1185">Reference proteome</keyword>
<dbReference type="CDD" id="cd06261">
    <property type="entry name" value="TM_PBP2"/>
    <property type="match status" value="1"/>
</dbReference>
<sequence length="304" mass="33348">MLKYTLKRILIAILTLLILISAVFVMIRLLPGDPFSDPKVPAATQEKMREYYGLDEPLHKQYLTYMSNLFHGDLGYSLRTQGRTVNEIISTAFPFSIDLGVRALLFAVIVGLLLGIVAALNQNGFLDHLSIAIAVIGISIPSFIIASVLQYLLSVKLGILPVALWGDFKSTILPTFALGIGSVATIARLMRTSMLEVTGEDFIKTAKAKGLSKGEITMKHQLRNSLLPVITVMGPLVATLLTGTFVIENIFAIPGLGRHYVISIQTLDYPLILGMTIVYSVFLVLMQVVVDLVYGLVDPRIKMK</sequence>
<dbReference type="PANTHER" id="PTHR43163:SF6">
    <property type="entry name" value="DIPEPTIDE TRANSPORT SYSTEM PERMEASE PROTEIN DPPB-RELATED"/>
    <property type="match status" value="1"/>
</dbReference>
<evidence type="ECO:0000256" key="3">
    <source>
        <dbReference type="ARBA" id="ARBA00022475"/>
    </source>
</evidence>
<feature type="transmembrane region" description="Helical" evidence="7">
    <location>
        <begin position="172"/>
        <end position="190"/>
    </location>
</feature>
<dbReference type="GO" id="GO:0055085">
    <property type="term" value="P:transmembrane transport"/>
    <property type="evidence" value="ECO:0007669"/>
    <property type="project" value="InterPro"/>
</dbReference>
<comment type="similarity">
    <text evidence="7">Belongs to the binding-protein-dependent transport system permease family.</text>
</comment>
<comment type="caution">
    <text evidence="9">The sequence shown here is derived from an EMBL/GenBank/DDBJ whole genome shotgun (WGS) entry which is preliminary data.</text>
</comment>
<dbReference type="GO" id="GO:0005886">
    <property type="term" value="C:plasma membrane"/>
    <property type="evidence" value="ECO:0007669"/>
    <property type="project" value="UniProtKB-SubCell"/>
</dbReference>
<dbReference type="RefSeq" id="WP_067535623.1">
    <property type="nucleotide sequence ID" value="NZ_AP025567.1"/>
</dbReference>
<reference evidence="9 10" key="1">
    <citation type="submission" date="2018-08" db="EMBL/GenBank/DDBJ databases">
        <title>A genome reference for cultivated species of the human gut microbiota.</title>
        <authorList>
            <person name="Zou Y."/>
            <person name="Xue W."/>
            <person name="Luo G."/>
        </authorList>
    </citation>
    <scope>NUCLEOTIDE SEQUENCE [LARGE SCALE GENOMIC DNA]</scope>
    <source>
        <strain evidence="9 10">AM07-24</strain>
    </source>
</reference>
<dbReference type="OrthoDB" id="9806409at2"/>
<gene>
    <name evidence="9" type="ORF">DW099_16790</name>
</gene>
<dbReference type="Pfam" id="PF19300">
    <property type="entry name" value="BPD_transp_1_N"/>
    <property type="match status" value="1"/>
</dbReference>
<dbReference type="SUPFAM" id="SSF161098">
    <property type="entry name" value="MetI-like"/>
    <property type="match status" value="1"/>
</dbReference>
<keyword evidence="4 7" id="KW-0812">Transmembrane</keyword>